<dbReference type="InterPro" id="IPR038573">
    <property type="entry name" value="BrnT_sf"/>
</dbReference>
<proteinExistence type="predicted"/>
<dbReference type="InterPro" id="IPR007460">
    <property type="entry name" value="BrnT_toxin"/>
</dbReference>
<organism evidence="1 2">
    <name type="scientific">Methylotuvimicrobium alcaliphilum (strain DSM 19304 / NCIMB 14124 / VKM B-2133 / 20Z)</name>
    <name type="common">Methylomicrobium alcaliphilum</name>
    <dbReference type="NCBI Taxonomy" id="1091494"/>
    <lineage>
        <taxon>Bacteria</taxon>
        <taxon>Pseudomonadati</taxon>
        <taxon>Pseudomonadota</taxon>
        <taxon>Gammaproteobacteria</taxon>
        <taxon>Methylococcales</taxon>
        <taxon>Methylococcaceae</taxon>
        <taxon>Methylotuvimicrobium</taxon>
    </lineage>
</organism>
<dbReference type="PATRIC" id="fig|271065.3.peg.4054"/>
<protein>
    <recommendedName>
        <fullName evidence="3">BrnT family toxin</fullName>
    </recommendedName>
</protein>
<evidence type="ECO:0008006" key="3">
    <source>
        <dbReference type="Google" id="ProtNLM"/>
    </source>
</evidence>
<dbReference type="KEGG" id="mah:MEALZ_3923"/>
<dbReference type="Proteomes" id="UP000008315">
    <property type="component" value="Chromosome"/>
</dbReference>
<sequence>MDFEWDETKAFSNQKKHGISFFEASEVFNDDFSSCVLDPDHSYEEERYLLFGVS</sequence>
<evidence type="ECO:0000313" key="2">
    <source>
        <dbReference type="Proteomes" id="UP000008315"/>
    </source>
</evidence>
<evidence type="ECO:0000313" key="1">
    <source>
        <dbReference type="EMBL" id="CCE25579.1"/>
    </source>
</evidence>
<reference evidence="2" key="1">
    <citation type="journal article" date="2012" name="J. Bacteriol.">
        <title>Genome sequence of the haloalkaliphilic methanotrophic bacterium Methylomicrobium alcaliphilum 20Z.</title>
        <authorList>
            <person name="Vuilleumier S."/>
            <person name="Khmelenina V.N."/>
            <person name="Bringel F."/>
            <person name="Reshetnikov A.S."/>
            <person name="Lajus A."/>
            <person name="Mangenot S."/>
            <person name="Rouy Z."/>
            <person name="Op den Camp H.J."/>
            <person name="Jetten M.S."/>
            <person name="Dispirito A.A."/>
            <person name="Dunfield P."/>
            <person name="Klotz M.G."/>
            <person name="Semrau J.D."/>
            <person name="Stein L.Y."/>
            <person name="Barbe V."/>
            <person name="Medigue C."/>
            <person name="Trotsenko Y.A."/>
            <person name="Kalyuzhnaya M.G."/>
        </authorList>
    </citation>
    <scope>NUCLEOTIDE SEQUENCE [LARGE SCALE GENOMIC DNA]</scope>
    <source>
        <strain evidence="2">DSM 19304 / NCIMB 14124 / VKM B-2133 / 20Z</strain>
    </source>
</reference>
<gene>
    <name evidence="1" type="ordered locus">MEALZ_3923</name>
</gene>
<dbReference type="STRING" id="1091494.MEALZ_3923"/>
<accession>G4T0H5</accession>
<dbReference type="Gene3D" id="3.10.450.530">
    <property type="entry name" value="Ribonuclease toxin, BrnT, of type II toxin-antitoxin system"/>
    <property type="match status" value="1"/>
</dbReference>
<dbReference type="EMBL" id="FO082060">
    <property type="protein sequence ID" value="CCE25579.1"/>
    <property type="molecule type" value="Genomic_DNA"/>
</dbReference>
<dbReference type="HOGENOM" id="CLU_149290_4_0_6"/>
<name>G4T0H5_META2</name>
<dbReference type="Pfam" id="PF04365">
    <property type="entry name" value="BrnT_toxin"/>
    <property type="match status" value="1"/>
</dbReference>
<keyword evidence="2" id="KW-1185">Reference proteome</keyword>
<dbReference type="AlphaFoldDB" id="G4T0H5"/>